<sequence length="156" mass="17325">MPCVRLNSSDDHRFTSRDHALARAVAKYARAFPTISSGLRPEQDPLSSSAQPRQPAHEFRTTSPPGFSEGNHDRTKVTGPAVCARRRHARPQSQKPSGRLAPRCPEGTEIRCMRVKITLDVLPWRVACACGIRTTTSVRLRIMLRSFSGVDTGHRP</sequence>
<gene>
    <name evidence="2" type="ORF">PHLGIDRAFT_188844</name>
</gene>
<evidence type="ECO:0000256" key="1">
    <source>
        <dbReference type="SAM" id="MobiDB-lite"/>
    </source>
</evidence>
<dbReference type="EMBL" id="KN840568">
    <property type="protein sequence ID" value="KIP04619.1"/>
    <property type="molecule type" value="Genomic_DNA"/>
</dbReference>
<dbReference type="HOGENOM" id="CLU_1687291_0_0_1"/>
<feature type="region of interest" description="Disordered" evidence="1">
    <location>
        <begin position="36"/>
        <end position="104"/>
    </location>
</feature>
<name>A0A0C3NIA8_PHLG1</name>
<dbReference type="Proteomes" id="UP000053257">
    <property type="component" value="Unassembled WGS sequence"/>
</dbReference>
<proteinExistence type="predicted"/>
<organism evidence="2 3">
    <name type="scientific">Phlebiopsis gigantea (strain 11061_1 CR5-6)</name>
    <name type="common">White-rot fungus</name>
    <name type="synonym">Peniophora gigantea</name>
    <dbReference type="NCBI Taxonomy" id="745531"/>
    <lineage>
        <taxon>Eukaryota</taxon>
        <taxon>Fungi</taxon>
        <taxon>Dikarya</taxon>
        <taxon>Basidiomycota</taxon>
        <taxon>Agaricomycotina</taxon>
        <taxon>Agaricomycetes</taxon>
        <taxon>Polyporales</taxon>
        <taxon>Phanerochaetaceae</taxon>
        <taxon>Phlebiopsis</taxon>
    </lineage>
</organism>
<accession>A0A0C3NIA8</accession>
<evidence type="ECO:0000313" key="3">
    <source>
        <dbReference type="Proteomes" id="UP000053257"/>
    </source>
</evidence>
<keyword evidence="3" id="KW-1185">Reference proteome</keyword>
<protein>
    <submittedName>
        <fullName evidence="2">Uncharacterized protein</fullName>
    </submittedName>
</protein>
<evidence type="ECO:0000313" key="2">
    <source>
        <dbReference type="EMBL" id="KIP04619.1"/>
    </source>
</evidence>
<dbReference type="AlphaFoldDB" id="A0A0C3NIA8"/>
<reference evidence="2 3" key="1">
    <citation type="journal article" date="2014" name="PLoS Genet.">
        <title>Analysis of the Phlebiopsis gigantea genome, transcriptome and secretome provides insight into its pioneer colonization strategies of wood.</title>
        <authorList>
            <person name="Hori C."/>
            <person name="Ishida T."/>
            <person name="Igarashi K."/>
            <person name="Samejima M."/>
            <person name="Suzuki H."/>
            <person name="Master E."/>
            <person name="Ferreira P."/>
            <person name="Ruiz-Duenas F.J."/>
            <person name="Held B."/>
            <person name="Canessa P."/>
            <person name="Larrondo L.F."/>
            <person name="Schmoll M."/>
            <person name="Druzhinina I.S."/>
            <person name="Kubicek C.P."/>
            <person name="Gaskell J.A."/>
            <person name="Kersten P."/>
            <person name="St John F."/>
            <person name="Glasner J."/>
            <person name="Sabat G."/>
            <person name="Splinter BonDurant S."/>
            <person name="Syed K."/>
            <person name="Yadav J."/>
            <person name="Mgbeahuruike A.C."/>
            <person name="Kovalchuk A."/>
            <person name="Asiegbu F.O."/>
            <person name="Lackner G."/>
            <person name="Hoffmeister D."/>
            <person name="Rencoret J."/>
            <person name="Gutierrez A."/>
            <person name="Sun H."/>
            <person name="Lindquist E."/>
            <person name="Barry K."/>
            <person name="Riley R."/>
            <person name="Grigoriev I.V."/>
            <person name="Henrissat B."/>
            <person name="Kues U."/>
            <person name="Berka R.M."/>
            <person name="Martinez A.T."/>
            <person name="Covert S.F."/>
            <person name="Blanchette R.A."/>
            <person name="Cullen D."/>
        </authorList>
    </citation>
    <scope>NUCLEOTIDE SEQUENCE [LARGE SCALE GENOMIC DNA]</scope>
    <source>
        <strain evidence="2 3">11061_1 CR5-6</strain>
    </source>
</reference>